<proteinExistence type="predicted"/>
<gene>
    <name evidence="1" type="ORF">L1987_31279</name>
</gene>
<dbReference type="Proteomes" id="UP001056120">
    <property type="component" value="Linkage Group LG10"/>
</dbReference>
<accession>A0ACB9I570</accession>
<evidence type="ECO:0000313" key="2">
    <source>
        <dbReference type="Proteomes" id="UP001056120"/>
    </source>
</evidence>
<sequence>MRMIVRMKKQLTDIASGVYMNRQGFELDLLKDCCRILREKIRDAEDAVRNYAVINGRNVFISISNKNRHGKLGVSCVEGCPFRLYLSFHERKGCYMVKSANNTHSCQRNMLKNRQLNAEFVATQFLPIFKVKPQWPAKEIQDAVKEKFKVIIGKWMAYKAKTCAHNKLHGSMKEHYSKIGSYLEALKQANPSSTFELVTVPSGYYGFDSTAEVFFRIFVCFDSVKKGFLAGCRRLLCLDGCFLKTFLGGMLLAAIGRDANDQMYPVAWAVVEGENNDSWTWFMNELKKCLEVTDDGKGWTLVSDQQKGLLNAVTLIWSNAEHRNCARHIYANWHKKFKGDDLKELFWRAARSYSEADHKKAIVDMRELNADATEEFIKQNPKCFCRCYLNTETKTDVIVNNMAETFNGYIIQSRSKHIIHMLEDIRVSIMTRLSKMQNQLSGNVMVCPRIQLKLDKEKDRAYRCTVYPSSNTLFQVKYLDDVSVDLNNRTCTCRKWDLTGIPCYHVCAVAGFINRNAEDFCDSYFTKQMYLKSYEFTIPPLPSEKYWPAVDYPMEPPPIKIGPGRPKKNRRKEPHELTNKPGKLSKHGMFMTCRKCNGKGHNKSTCTENSTGTSQQKRKRGRPRKTAMAETSQGTQQSTQTTQQSGQQKRSRGKPRKSVAAQQSTQTTHVDSQAPVALP</sequence>
<reference evidence="2" key="1">
    <citation type="journal article" date="2022" name="Mol. Ecol. Resour.">
        <title>The genomes of chicory, endive, great burdock and yacon provide insights into Asteraceae palaeo-polyploidization history and plant inulin production.</title>
        <authorList>
            <person name="Fan W."/>
            <person name="Wang S."/>
            <person name="Wang H."/>
            <person name="Wang A."/>
            <person name="Jiang F."/>
            <person name="Liu H."/>
            <person name="Zhao H."/>
            <person name="Xu D."/>
            <person name="Zhang Y."/>
        </authorList>
    </citation>
    <scope>NUCLEOTIDE SEQUENCE [LARGE SCALE GENOMIC DNA]</scope>
    <source>
        <strain evidence="2">cv. Yunnan</strain>
    </source>
</reference>
<keyword evidence="2" id="KW-1185">Reference proteome</keyword>
<protein>
    <submittedName>
        <fullName evidence="1">Uncharacterized protein</fullName>
    </submittedName>
</protein>
<organism evidence="1 2">
    <name type="scientific">Smallanthus sonchifolius</name>
    <dbReference type="NCBI Taxonomy" id="185202"/>
    <lineage>
        <taxon>Eukaryota</taxon>
        <taxon>Viridiplantae</taxon>
        <taxon>Streptophyta</taxon>
        <taxon>Embryophyta</taxon>
        <taxon>Tracheophyta</taxon>
        <taxon>Spermatophyta</taxon>
        <taxon>Magnoliopsida</taxon>
        <taxon>eudicotyledons</taxon>
        <taxon>Gunneridae</taxon>
        <taxon>Pentapetalae</taxon>
        <taxon>asterids</taxon>
        <taxon>campanulids</taxon>
        <taxon>Asterales</taxon>
        <taxon>Asteraceae</taxon>
        <taxon>Asteroideae</taxon>
        <taxon>Heliantheae alliance</taxon>
        <taxon>Millerieae</taxon>
        <taxon>Smallanthus</taxon>
    </lineage>
</organism>
<reference evidence="1 2" key="2">
    <citation type="journal article" date="2022" name="Mol. Ecol. Resour.">
        <title>The genomes of chicory, endive, great burdock and yacon provide insights into Asteraceae paleo-polyploidization history and plant inulin production.</title>
        <authorList>
            <person name="Fan W."/>
            <person name="Wang S."/>
            <person name="Wang H."/>
            <person name="Wang A."/>
            <person name="Jiang F."/>
            <person name="Liu H."/>
            <person name="Zhao H."/>
            <person name="Xu D."/>
            <person name="Zhang Y."/>
        </authorList>
    </citation>
    <scope>NUCLEOTIDE SEQUENCE [LARGE SCALE GENOMIC DNA]</scope>
    <source>
        <strain evidence="2">cv. Yunnan</strain>
        <tissue evidence="1">Leaves</tissue>
    </source>
</reference>
<comment type="caution">
    <text evidence="1">The sequence shown here is derived from an EMBL/GenBank/DDBJ whole genome shotgun (WGS) entry which is preliminary data.</text>
</comment>
<dbReference type="EMBL" id="CM042027">
    <property type="protein sequence ID" value="KAI3803130.1"/>
    <property type="molecule type" value="Genomic_DNA"/>
</dbReference>
<evidence type="ECO:0000313" key="1">
    <source>
        <dbReference type="EMBL" id="KAI3803130.1"/>
    </source>
</evidence>
<name>A0ACB9I570_9ASTR</name>